<organism evidence="5">
    <name type="scientific">Lotharella globosa</name>
    <dbReference type="NCBI Taxonomy" id="91324"/>
    <lineage>
        <taxon>Eukaryota</taxon>
        <taxon>Sar</taxon>
        <taxon>Rhizaria</taxon>
        <taxon>Cercozoa</taxon>
        <taxon>Chlorarachniophyceae</taxon>
        <taxon>Lotharella</taxon>
    </lineage>
</organism>
<evidence type="ECO:0000313" key="3">
    <source>
        <dbReference type="EMBL" id="CAE0644698.1"/>
    </source>
</evidence>
<proteinExistence type="predicted"/>
<name>A0A6V3INL9_9EUKA</name>
<dbReference type="Pfam" id="PF00134">
    <property type="entry name" value="Cyclin_N"/>
    <property type="match status" value="1"/>
</dbReference>
<dbReference type="Gene3D" id="1.10.472.10">
    <property type="entry name" value="Cyclin-like"/>
    <property type="match status" value="2"/>
</dbReference>
<dbReference type="SUPFAM" id="SSF47954">
    <property type="entry name" value="Cyclin-like"/>
    <property type="match status" value="2"/>
</dbReference>
<dbReference type="PANTHER" id="PTHR10177">
    <property type="entry name" value="CYCLINS"/>
    <property type="match status" value="1"/>
</dbReference>
<evidence type="ECO:0000256" key="1">
    <source>
        <dbReference type="SAM" id="MobiDB-lite"/>
    </source>
</evidence>
<dbReference type="EMBL" id="HBIV01001192">
    <property type="protein sequence ID" value="CAE0644703.1"/>
    <property type="molecule type" value="Transcribed_RNA"/>
</dbReference>
<feature type="domain" description="Cyclin N-terminal" evidence="2">
    <location>
        <begin position="127"/>
        <end position="234"/>
    </location>
</feature>
<feature type="region of interest" description="Disordered" evidence="1">
    <location>
        <begin position="1"/>
        <end position="20"/>
    </location>
</feature>
<reference evidence="5" key="1">
    <citation type="submission" date="2021-01" db="EMBL/GenBank/DDBJ databases">
        <authorList>
            <person name="Corre E."/>
            <person name="Pelletier E."/>
            <person name="Niang G."/>
            <person name="Scheremetjew M."/>
            <person name="Finn R."/>
            <person name="Kale V."/>
            <person name="Holt S."/>
            <person name="Cochrane G."/>
            <person name="Meng A."/>
            <person name="Brown T."/>
            <person name="Cohen L."/>
        </authorList>
    </citation>
    <scope>NUCLEOTIDE SEQUENCE</scope>
    <source>
        <strain evidence="5">CCCM811</strain>
    </source>
</reference>
<dbReference type="EMBL" id="HBIV01001190">
    <property type="protein sequence ID" value="CAE0644700.1"/>
    <property type="molecule type" value="Transcribed_RNA"/>
</dbReference>
<dbReference type="AlphaFoldDB" id="A0A6V3INL9"/>
<protein>
    <recommendedName>
        <fullName evidence="2">Cyclin N-terminal domain-containing protein</fullName>
    </recommendedName>
</protein>
<sequence length="399" mass="45594">MTSQASGSESETAGRVPKRCRHASTHRPIWSSLDLKIVTHILRFIEKQEDCHSFLLASRKFYHLEGAWVYMVSRFHLARYHVIPQMIVCSAEASSKRSARSAYMTACARAKRSRDDYYGEWLTGWLKRQTSIQLHYFPVLCNWLVELHFELFPKGERECIGYPTAPVHLAIKYLCRFMKRSSITKAKLQLVGVSCYQVAISQFLTKSHMEKRNLDSKRFAYYTDGAYTAAEVTKTIADLYVFGCVVESPIYTPQMALLEHLGRMPNCPKLIRLLAHYLLDLSMHSIVNFSGYAPSVLALAGLDAAVELASKGDSGLIGYLGRIRSIGRDHFAVGMRGHQYNSAKWELKQTYIEAMKQEVGGNFDVSRIPKQCQIIMHYKEKFIDLITDRRSGYKGRLFT</sequence>
<evidence type="ECO:0000259" key="2">
    <source>
        <dbReference type="Pfam" id="PF00134"/>
    </source>
</evidence>
<dbReference type="InterPro" id="IPR006671">
    <property type="entry name" value="Cyclin_N"/>
</dbReference>
<dbReference type="InterPro" id="IPR039361">
    <property type="entry name" value="Cyclin"/>
</dbReference>
<evidence type="ECO:0000313" key="4">
    <source>
        <dbReference type="EMBL" id="CAE0644700.1"/>
    </source>
</evidence>
<evidence type="ECO:0000313" key="5">
    <source>
        <dbReference type="EMBL" id="CAE0644703.1"/>
    </source>
</evidence>
<dbReference type="InterPro" id="IPR036915">
    <property type="entry name" value="Cyclin-like_sf"/>
</dbReference>
<accession>A0A6V3INL9</accession>
<gene>
    <name evidence="3" type="ORF">LGLO00237_LOCUS825</name>
    <name evidence="4" type="ORF">LGLO00237_LOCUS827</name>
    <name evidence="5" type="ORF">LGLO00237_LOCUS829</name>
</gene>
<dbReference type="EMBL" id="HBIV01001188">
    <property type="protein sequence ID" value="CAE0644698.1"/>
    <property type="molecule type" value="Transcribed_RNA"/>
</dbReference>
<feature type="compositionally biased region" description="Polar residues" evidence="1">
    <location>
        <begin position="1"/>
        <end position="11"/>
    </location>
</feature>